<reference evidence="3" key="1">
    <citation type="submission" date="2016-10" db="EMBL/GenBank/DDBJ databases">
        <authorList>
            <person name="Varghese N."/>
            <person name="Submissions S."/>
        </authorList>
    </citation>
    <scope>NUCLEOTIDE SEQUENCE [LARGE SCALE GENOMIC DNA]</scope>
    <source>
        <strain evidence="3">CGMCC 1.8981</strain>
    </source>
</reference>
<feature type="compositionally biased region" description="Acidic residues" evidence="1">
    <location>
        <begin position="207"/>
        <end position="225"/>
    </location>
</feature>
<dbReference type="RefSeq" id="WP_090506194.1">
    <property type="nucleotide sequence ID" value="NZ_FNWL01000001.1"/>
</dbReference>
<keyword evidence="3" id="KW-1185">Reference proteome</keyword>
<name>A0A1H6FR40_9EURY</name>
<evidence type="ECO:0000313" key="3">
    <source>
        <dbReference type="Proteomes" id="UP000199112"/>
    </source>
</evidence>
<organism evidence="2 3">
    <name type="scientific">Natronorubrum sediminis</name>
    <dbReference type="NCBI Taxonomy" id="640943"/>
    <lineage>
        <taxon>Archaea</taxon>
        <taxon>Methanobacteriati</taxon>
        <taxon>Methanobacteriota</taxon>
        <taxon>Stenosarchaea group</taxon>
        <taxon>Halobacteria</taxon>
        <taxon>Halobacteriales</taxon>
        <taxon>Natrialbaceae</taxon>
        <taxon>Natronorubrum</taxon>
    </lineage>
</organism>
<dbReference type="OrthoDB" id="229248at2157"/>
<accession>A0A1H6FR40</accession>
<evidence type="ECO:0000313" key="2">
    <source>
        <dbReference type="EMBL" id="SEH13357.1"/>
    </source>
</evidence>
<sequence>MSPPFTDDDIGKSIETAAGDVLGIVADTDPETAYVVPAESVPDSTRAVLEWDRGTDETIPVTDDVVEESTDDAITLESAFPAETITSASTADDETGSEPADSDGGPDATERSDDYDPGESVASNPTESAPDDGSNAGTGPDVSSASEPMVEDDGFYDTPEADARVDPDAEMDPPAEDSLESEESADESEGRADKSGGDSSQGVDVNVDPDEVTEGDPEADLEPGEDVGRRDQPGSSRSASDDSGDSSEE</sequence>
<feature type="compositionally biased region" description="Acidic residues" evidence="1">
    <location>
        <begin position="168"/>
        <end position="187"/>
    </location>
</feature>
<dbReference type="EMBL" id="FNWL01000001">
    <property type="protein sequence ID" value="SEH13357.1"/>
    <property type="molecule type" value="Genomic_DNA"/>
</dbReference>
<dbReference type="Proteomes" id="UP000199112">
    <property type="component" value="Unassembled WGS sequence"/>
</dbReference>
<proteinExistence type="predicted"/>
<feature type="region of interest" description="Disordered" evidence="1">
    <location>
        <begin position="75"/>
        <end position="249"/>
    </location>
</feature>
<dbReference type="AlphaFoldDB" id="A0A1H6FR40"/>
<evidence type="ECO:0000256" key="1">
    <source>
        <dbReference type="SAM" id="MobiDB-lite"/>
    </source>
</evidence>
<feature type="compositionally biased region" description="Polar residues" evidence="1">
    <location>
        <begin position="135"/>
        <end position="146"/>
    </location>
</feature>
<gene>
    <name evidence="2" type="ORF">SAMN04487967_1319</name>
</gene>
<protein>
    <submittedName>
        <fullName evidence="2">Uncharacterized protein</fullName>
    </submittedName>
</protein>